<evidence type="ECO:0000256" key="3">
    <source>
        <dbReference type="SAM" id="SignalP"/>
    </source>
</evidence>
<name>A0A9P4UUA7_9PEZI</name>
<dbReference type="PANTHER" id="PTHR46640:SF1">
    <property type="entry name" value="FUNGAL LIPASE-LIKE DOMAIN-CONTAINING PROTEIN-RELATED"/>
    <property type="match status" value="1"/>
</dbReference>
<dbReference type="SUPFAM" id="SSF53474">
    <property type="entry name" value="alpha/beta-Hydrolases"/>
    <property type="match status" value="1"/>
</dbReference>
<dbReference type="GO" id="GO:0016787">
    <property type="term" value="F:hydrolase activity"/>
    <property type="evidence" value="ECO:0007669"/>
    <property type="project" value="UniProtKB-KW"/>
</dbReference>
<accession>A0A9P4UUA7</accession>
<keyword evidence="2" id="KW-0378">Hydrolase</keyword>
<dbReference type="PANTHER" id="PTHR46640">
    <property type="entry name" value="TRIACYLGLYCEROL LIPASE, PUTATIVE (AFU_ORTHOLOGUE AFUA_6G06510)-RELATED"/>
    <property type="match status" value="1"/>
</dbReference>
<evidence type="ECO:0000259" key="4">
    <source>
        <dbReference type="Pfam" id="PF01764"/>
    </source>
</evidence>
<sequence length="432" mass="47383">MRFLSTPLVFLLCRLLHHPAGASPTPPRSPLKDQAVFTPADHQDAYDENGHNSSARQVSLALYTELEELARLVDITYCVSDTTGPGISEPFTCPSRCAEFPSLRLVTTFSTGALLSDSCGYIAVDHDRARLIVAFRGSYSLSNAIVDLSTIPQKYEPYQPPDDAGSSNVRTTRASDCKNCTVHTGFQKSWQNTRPYILDNLNTQLSLHPTYSVTLLGHSLGGAVAALAGLDLFSSLANATANAVDLTVTTFGEPRIGNAEFSHYLDDRFSLLPDSPSTTLTSSGDIRQKYRRITRLNDPVPLLPLTEWGYTGHGGEIFISSSLLPPPIAEVLHCVGDNDINCIAGQDSSIAASNEVRKRSATTRRSSGEDIITPMKREIEDVLAEPWGIPSRYKLWELFFAHRDYFWRLGLCMPGGDPFGGGKWRGGWKLDL</sequence>
<keyword evidence="1 3" id="KW-0732">Signal</keyword>
<dbReference type="InterPro" id="IPR051299">
    <property type="entry name" value="AB_hydrolase_lip/est"/>
</dbReference>
<evidence type="ECO:0000256" key="2">
    <source>
        <dbReference type="ARBA" id="ARBA00022801"/>
    </source>
</evidence>
<feature type="signal peptide" evidence="3">
    <location>
        <begin position="1"/>
        <end position="22"/>
    </location>
</feature>
<dbReference type="EMBL" id="MU003767">
    <property type="protein sequence ID" value="KAF2725596.1"/>
    <property type="molecule type" value="Genomic_DNA"/>
</dbReference>
<dbReference type="CDD" id="cd00519">
    <property type="entry name" value="Lipase_3"/>
    <property type="match status" value="1"/>
</dbReference>
<organism evidence="5 6">
    <name type="scientific">Polychaeton citri CBS 116435</name>
    <dbReference type="NCBI Taxonomy" id="1314669"/>
    <lineage>
        <taxon>Eukaryota</taxon>
        <taxon>Fungi</taxon>
        <taxon>Dikarya</taxon>
        <taxon>Ascomycota</taxon>
        <taxon>Pezizomycotina</taxon>
        <taxon>Dothideomycetes</taxon>
        <taxon>Dothideomycetidae</taxon>
        <taxon>Capnodiales</taxon>
        <taxon>Capnodiaceae</taxon>
        <taxon>Polychaeton</taxon>
    </lineage>
</organism>
<gene>
    <name evidence="5" type="ORF">K431DRAFT_280955</name>
</gene>
<dbReference type="InterPro" id="IPR029058">
    <property type="entry name" value="AB_hydrolase_fold"/>
</dbReference>
<feature type="chain" id="PRO_5040139354" evidence="3">
    <location>
        <begin position="23"/>
        <end position="432"/>
    </location>
</feature>
<dbReference type="InterPro" id="IPR002921">
    <property type="entry name" value="Fungal_lipase-type"/>
</dbReference>
<protein>
    <submittedName>
        <fullName evidence="5">Alpha/beta-hydrolase</fullName>
    </submittedName>
</protein>
<reference evidence="5" key="1">
    <citation type="journal article" date="2020" name="Stud. Mycol.">
        <title>101 Dothideomycetes genomes: a test case for predicting lifestyles and emergence of pathogens.</title>
        <authorList>
            <person name="Haridas S."/>
            <person name="Albert R."/>
            <person name="Binder M."/>
            <person name="Bloem J."/>
            <person name="Labutti K."/>
            <person name="Salamov A."/>
            <person name="Andreopoulos B."/>
            <person name="Baker S."/>
            <person name="Barry K."/>
            <person name="Bills G."/>
            <person name="Bluhm B."/>
            <person name="Cannon C."/>
            <person name="Castanera R."/>
            <person name="Culley D."/>
            <person name="Daum C."/>
            <person name="Ezra D."/>
            <person name="Gonzalez J."/>
            <person name="Henrissat B."/>
            <person name="Kuo A."/>
            <person name="Liang C."/>
            <person name="Lipzen A."/>
            <person name="Lutzoni F."/>
            <person name="Magnuson J."/>
            <person name="Mondo S."/>
            <person name="Nolan M."/>
            <person name="Ohm R."/>
            <person name="Pangilinan J."/>
            <person name="Park H.-J."/>
            <person name="Ramirez L."/>
            <person name="Alfaro M."/>
            <person name="Sun H."/>
            <person name="Tritt A."/>
            <person name="Yoshinaga Y."/>
            <person name="Zwiers L.-H."/>
            <person name="Turgeon B."/>
            <person name="Goodwin S."/>
            <person name="Spatafora J."/>
            <person name="Crous P."/>
            <person name="Grigoriev I."/>
        </authorList>
    </citation>
    <scope>NUCLEOTIDE SEQUENCE</scope>
    <source>
        <strain evidence="5">CBS 116435</strain>
    </source>
</reference>
<dbReference type="OrthoDB" id="438440at2759"/>
<dbReference type="Gene3D" id="3.40.50.1820">
    <property type="entry name" value="alpha/beta hydrolase"/>
    <property type="match status" value="1"/>
</dbReference>
<dbReference type="GO" id="GO:0006629">
    <property type="term" value="P:lipid metabolic process"/>
    <property type="evidence" value="ECO:0007669"/>
    <property type="project" value="InterPro"/>
</dbReference>
<proteinExistence type="predicted"/>
<dbReference type="AlphaFoldDB" id="A0A9P4UUA7"/>
<comment type="caution">
    <text evidence="5">The sequence shown here is derived from an EMBL/GenBank/DDBJ whole genome shotgun (WGS) entry which is preliminary data.</text>
</comment>
<evidence type="ECO:0000313" key="5">
    <source>
        <dbReference type="EMBL" id="KAF2725596.1"/>
    </source>
</evidence>
<keyword evidence="6" id="KW-1185">Reference proteome</keyword>
<feature type="domain" description="Fungal lipase-type" evidence="4">
    <location>
        <begin position="132"/>
        <end position="306"/>
    </location>
</feature>
<evidence type="ECO:0000256" key="1">
    <source>
        <dbReference type="ARBA" id="ARBA00022729"/>
    </source>
</evidence>
<evidence type="ECO:0000313" key="6">
    <source>
        <dbReference type="Proteomes" id="UP000799441"/>
    </source>
</evidence>
<dbReference type="Pfam" id="PF01764">
    <property type="entry name" value="Lipase_3"/>
    <property type="match status" value="1"/>
</dbReference>
<dbReference type="Proteomes" id="UP000799441">
    <property type="component" value="Unassembled WGS sequence"/>
</dbReference>